<feature type="compositionally biased region" description="Low complexity" evidence="2">
    <location>
        <begin position="25"/>
        <end position="35"/>
    </location>
</feature>
<comment type="caution">
    <text evidence="3">The sequence shown here is derived from an EMBL/GenBank/DDBJ whole genome shotgun (WGS) entry which is preliminary data.</text>
</comment>
<evidence type="ECO:0000313" key="4">
    <source>
        <dbReference type="Proteomes" id="UP000693981"/>
    </source>
</evidence>
<feature type="region of interest" description="Disordered" evidence="2">
    <location>
        <begin position="253"/>
        <end position="324"/>
    </location>
</feature>
<feature type="region of interest" description="Disordered" evidence="2">
    <location>
        <begin position="1"/>
        <end position="36"/>
    </location>
</feature>
<accession>A0A8T1WTE4</accession>
<evidence type="ECO:0000256" key="2">
    <source>
        <dbReference type="SAM" id="MobiDB-lite"/>
    </source>
</evidence>
<proteinExistence type="predicted"/>
<protein>
    <submittedName>
        <fullName evidence="3">Uncharacterized protein</fullName>
    </submittedName>
</protein>
<feature type="compositionally biased region" description="Low complexity" evidence="2">
    <location>
        <begin position="1"/>
        <end position="11"/>
    </location>
</feature>
<reference evidence="3" key="1">
    <citation type="submission" date="2021-02" db="EMBL/GenBank/DDBJ databases">
        <authorList>
            <person name="Palmer J.M."/>
        </authorList>
    </citation>
    <scope>NUCLEOTIDE SEQUENCE</scope>
    <source>
        <strain evidence="3">SCRP23</strain>
    </source>
</reference>
<feature type="coiled-coil region" evidence="1">
    <location>
        <begin position="169"/>
        <end position="233"/>
    </location>
</feature>
<evidence type="ECO:0000256" key="1">
    <source>
        <dbReference type="SAM" id="Coils"/>
    </source>
</evidence>
<dbReference type="AlphaFoldDB" id="A0A8T1WTE4"/>
<sequence>MATVRTTTPRTDGGGKRKRKRVGKSKTASLSSPSSIEAQLTTLENWQRSLTVDMRELRRECFRVRREVDKVDDVAEAAVEASERCALQASAAQQSATAACKAKDEALEEAKKKVHTLETRATTDMAKVMKKFTLWDKKLDRQKQDNEDTLMTQLTAFQEQYENELVKMKEDHAADLRAKQKQMASMERNLHKVMEENQRLVQKITQMPTRQELNRLQEEIRTMERDNQEEQARTRADLNTFEDRLVDIDRKMGDLEGPPEATMDNERDGTQFEQQTVPFRRNRQSRRRTPEVIVIEEDDDEEEDDEEEREEGSMAPNRAPPDVVLDEEDISQADDVIMEPPPDNTNAADRTELTDLLERETDLQTGFLLYFCLGGAPDLDAQWTRYFSQLRTDECVEMPRALRFQRRYIFLQNFPVYLTQCILQAVIINRQTVSEENEAFQAIGVLDVAAVRNRFYDVVEGIHLSWAKALVQQLSEDLASHEPLASEMKLSINPAGLSAAGDNDELICEWRRLQAPALWTLARELHYGSLMPSVNSCEGVSPAVYLFALMFDVLTVSSECPQSGSYRLNAFGGKMMSQLWNQTLKKLPYVFFADWSWLDDQSAKEKLPALGFCHLLASILLWNSAMDRYSLMNRILYADAVSQMLSKLYVDRKPIRDSSDADASSLLVSKCESTHIDLLDIDAKFTAALGLDGFFEVWEAIQSNMLAVGMSAPPS</sequence>
<organism evidence="3 4">
    <name type="scientific">Phytophthora boehmeriae</name>
    <dbReference type="NCBI Taxonomy" id="109152"/>
    <lineage>
        <taxon>Eukaryota</taxon>
        <taxon>Sar</taxon>
        <taxon>Stramenopiles</taxon>
        <taxon>Oomycota</taxon>
        <taxon>Peronosporomycetes</taxon>
        <taxon>Peronosporales</taxon>
        <taxon>Peronosporaceae</taxon>
        <taxon>Phytophthora</taxon>
    </lineage>
</organism>
<keyword evidence="1" id="KW-0175">Coiled coil</keyword>
<name>A0A8T1WTE4_9STRA</name>
<gene>
    <name evidence="3" type="ORF">PHYBOEH_001713</name>
</gene>
<dbReference type="Proteomes" id="UP000693981">
    <property type="component" value="Unassembled WGS sequence"/>
</dbReference>
<dbReference type="EMBL" id="JAGDFL010000139">
    <property type="protein sequence ID" value="KAG7396795.1"/>
    <property type="molecule type" value="Genomic_DNA"/>
</dbReference>
<dbReference type="OrthoDB" id="167213at2759"/>
<keyword evidence="4" id="KW-1185">Reference proteome</keyword>
<feature type="compositionally biased region" description="Acidic residues" evidence="2">
    <location>
        <begin position="294"/>
        <end position="310"/>
    </location>
</feature>
<evidence type="ECO:0000313" key="3">
    <source>
        <dbReference type="EMBL" id="KAG7396795.1"/>
    </source>
</evidence>